<dbReference type="InterPro" id="IPR035451">
    <property type="entry name" value="Ada-like_dom_sf"/>
</dbReference>
<dbReference type="SUPFAM" id="SSF46689">
    <property type="entry name" value="Homeodomain-like"/>
    <property type="match status" value="1"/>
</dbReference>
<reference evidence="7 8" key="1">
    <citation type="submission" date="2014-04" db="EMBL/GenBank/DDBJ databases">
        <authorList>
            <consortium name="DOE Joint Genome Institute"/>
            <person name="Kuo A."/>
            <person name="Martino E."/>
            <person name="Perotto S."/>
            <person name="Kohler A."/>
            <person name="Nagy L.G."/>
            <person name="Floudas D."/>
            <person name="Copeland A."/>
            <person name="Barry K.W."/>
            <person name="Cichocki N."/>
            <person name="Veneault-Fourrey C."/>
            <person name="LaButti K."/>
            <person name="Lindquist E.A."/>
            <person name="Lipzen A."/>
            <person name="Lundell T."/>
            <person name="Morin E."/>
            <person name="Murat C."/>
            <person name="Sun H."/>
            <person name="Tunlid A."/>
            <person name="Henrissat B."/>
            <person name="Grigoriev I.V."/>
            <person name="Hibbett D.S."/>
            <person name="Martin F."/>
            <person name="Nordberg H.P."/>
            <person name="Cantor M.N."/>
            <person name="Hua S.X."/>
        </authorList>
    </citation>
    <scope>NUCLEOTIDE SEQUENCE [LARGE SCALE GENOMIC DNA]</scope>
    <source>
        <strain evidence="7 8">Zn</strain>
    </source>
</reference>
<dbReference type="Proteomes" id="UP000054321">
    <property type="component" value="Unassembled WGS sequence"/>
</dbReference>
<dbReference type="InterPro" id="IPR018060">
    <property type="entry name" value="HTH_AraC"/>
</dbReference>
<dbReference type="EMBL" id="KN832874">
    <property type="protein sequence ID" value="KIN02695.1"/>
    <property type="molecule type" value="Genomic_DNA"/>
</dbReference>
<dbReference type="InterPro" id="IPR009057">
    <property type="entry name" value="Homeodomain-like_sf"/>
</dbReference>
<evidence type="ECO:0000256" key="5">
    <source>
        <dbReference type="ARBA" id="ARBA00023163"/>
    </source>
</evidence>
<organism evidence="7 8">
    <name type="scientific">Oidiodendron maius (strain Zn)</name>
    <dbReference type="NCBI Taxonomy" id="913774"/>
    <lineage>
        <taxon>Eukaryota</taxon>
        <taxon>Fungi</taxon>
        <taxon>Dikarya</taxon>
        <taxon>Ascomycota</taxon>
        <taxon>Pezizomycotina</taxon>
        <taxon>Leotiomycetes</taxon>
        <taxon>Leotiomycetes incertae sedis</taxon>
        <taxon>Myxotrichaceae</taxon>
        <taxon>Oidiodendron</taxon>
    </lineage>
</organism>
<dbReference type="STRING" id="913774.A0A0C3HHY2"/>
<keyword evidence="5" id="KW-0804">Transcription</keyword>
<reference evidence="8" key="2">
    <citation type="submission" date="2015-01" db="EMBL/GenBank/DDBJ databases">
        <title>Evolutionary Origins and Diversification of the Mycorrhizal Mutualists.</title>
        <authorList>
            <consortium name="DOE Joint Genome Institute"/>
            <consortium name="Mycorrhizal Genomics Consortium"/>
            <person name="Kohler A."/>
            <person name="Kuo A."/>
            <person name="Nagy L.G."/>
            <person name="Floudas D."/>
            <person name="Copeland A."/>
            <person name="Barry K.W."/>
            <person name="Cichocki N."/>
            <person name="Veneault-Fourrey C."/>
            <person name="LaButti K."/>
            <person name="Lindquist E.A."/>
            <person name="Lipzen A."/>
            <person name="Lundell T."/>
            <person name="Morin E."/>
            <person name="Murat C."/>
            <person name="Riley R."/>
            <person name="Ohm R."/>
            <person name="Sun H."/>
            <person name="Tunlid A."/>
            <person name="Henrissat B."/>
            <person name="Grigoriev I.V."/>
            <person name="Hibbett D.S."/>
            <person name="Martin F."/>
        </authorList>
    </citation>
    <scope>NUCLEOTIDE SEQUENCE [LARGE SCALE GENOMIC DNA]</scope>
    <source>
        <strain evidence="8">Zn</strain>
    </source>
</reference>
<evidence type="ECO:0000256" key="3">
    <source>
        <dbReference type="ARBA" id="ARBA00023015"/>
    </source>
</evidence>
<keyword evidence="2" id="KW-0489">Methyltransferase</keyword>
<protein>
    <recommendedName>
        <fullName evidence="6">HTH araC/xylS-type domain-containing protein</fullName>
    </recommendedName>
</protein>
<dbReference type="Pfam" id="PF00165">
    <property type="entry name" value="HTH_AraC"/>
    <property type="match status" value="1"/>
</dbReference>
<dbReference type="Gene3D" id="3.40.10.10">
    <property type="entry name" value="DNA Methylphosphotriester Repair Domain"/>
    <property type="match status" value="1"/>
</dbReference>
<proteinExistence type="predicted"/>
<accession>A0A0C3HHY2</accession>
<dbReference type="GO" id="GO:0008270">
    <property type="term" value="F:zinc ion binding"/>
    <property type="evidence" value="ECO:0007669"/>
    <property type="project" value="InterPro"/>
</dbReference>
<dbReference type="Gene3D" id="1.10.10.60">
    <property type="entry name" value="Homeodomain-like"/>
    <property type="match status" value="1"/>
</dbReference>
<evidence type="ECO:0000313" key="7">
    <source>
        <dbReference type="EMBL" id="KIN02695.1"/>
    </source>
</evidence>
<gene>
    <name evidence="7" type="ORF">OIDMADRAFT_66912</name>
</gene>
<dbReference type="SUPFAM" id="SSF57884">
    <property type="entry name" value="Ada DNA repair protein, N-terminal domain (N-Ada 10)"/>
    <property type="match status" value="1"/>
</dbReference>
<dbReference type="Pfam" id="PF02805">
    <property type="entry name" value="Ada_Zn_binding"/>
    <property type="match status" value="1"/>
</dbReference>
<dbReference type="GO" id="GO:0032259">
    <property type="term" value="P:methylation"/>
    <property type="evidence" value="ECO:0007669"/>
    <property type="project" value="UniProtKB-KW"/>
</dbReference>
<keyword evidence="2" id="KW-0808">Transferase</keyword>
<dbReference type="HOGENOM" id="CLU_000445_81_3_1"/>
<evidence type="ECO:0000256" key="1">
    <source>
        <dbReference type="ARBA" id="ARBA00001947"/>
    </source>
</evidence>
<dbReference type="GO" id="GO:0043565">
    <property type="term" value="F:sequence-specific DNA binding"/>
    <property type="evidence" value="ECO:0007669"/>
    <property type="project" value="InterPro"/>
</dbReference>
<dbReference type="OrthoDB" id="2447880at2759"/>
<evidence type="ECO:0000256" key="4">
    <source>
        <dbReference type="ARBA" id="ARBA00023159"/>
    </source>
</evidence>
<evidence type="ECO:0000313" key="8">
    <source>
        <dbReference type="Proteomes" id="UP000054321"/>
    </source>
</evidence>
<keyword evidence="3" id="KW-0805">Transcription regulation</keyword>
<keyword evidence="8" id="KW-1185">Reference proteome</keyword>
<dbReference type="GO" id="GO:0006281">
    <property type="term" value="P:DNA repair"/>
    <property type="evidence" value="ECO:0007669"/>
    <property type="project" value="InterPro"/>
</dbReference>
<feature type="non-terminal residue" evidence="7">
    <location>
        <position position="1"/>
    </location>
</feature>
<sequence length="141" mass="15432">STPKSRWTALINRDPQASSAFVYCVTTTKIYCRPNCPSRLARRANIVFHNNATDARAAGYRACMRCRPAMAEDDGDPQKIAVAKTCASINKELQGAEKKGVKELAKDVGFTESHFCRVFKKVTGLTVGEYRASISGKQTPG</sequence>
<dbReference type="PROSITE" id="PS01124">
    <property type="entry name" value="HTH_ARAC_FAMILY_2"/>
    <property type="match status" value="1"/>
</dbReference>
<dbReference type="GO" id="GO:0003700">
    <property type="term" value="F:DNA-binding transcription factor activity"/>
    <property type="evidence" value="ECO:0007669"/>
    <property type="project" value="InterPro"/>
</dbReference>
<evidence type="ECO:0000259" key="6">
    <source>
        <dbReference type="PROSITE" id="PS01124"/>
    </source>
</evidence>
<dbReference type="AlphaFoldDB" id="A0A0C3HHY2"/>
<evidence type="ECO:0000256" key="2">
    <source>
        <dbReference type="ARBA" id="ARBA00022603"/>
    </source>
</evidence>
<comment type="cofactor">
    <cofactor evidence="1">
        <name>Zn(2+)</name>
        <dbReference type="ChEBI" id="CHEBI:29105"/>
    </cofactor>
</comment>
<dbReference type="GO" id="GO:0008168">
    <property type="term" value="F:methyltransferase activity"/>
    <property type="evidence" value="ECO:0007669"/>
    <property type="project" value="UniProtKB-KW"/>
</dbReference>
<dbReference type="InterPro" id="IPR004026">
    <property type="entry name" value="Ada_DNA_repair_Zn-bd"/>
</dbReference>
<dbReference type="InParanoid" id="A0A0C3HHY2"/>
<feature type="domain" description="HTH araC/xylS-type" evidence="6">
    <location>
        <begin position="93"/>
        <end position="133"/>
    </location>
</feature>
<feature type="non-terminal residue" evidence="7">
    <location>
        <position position="141"/>
    </location>
</feature>
<name>A0A0C3HHY2_OIDMZ</name>
<keyword evidence="4" id="KW-0010">Activator</keyword>